<protein>
    <submittedName>
        <fullName evidence="2">Uncharacterized protein</fullName>
    </submittedName>
</protein>
<comment type="caution">
    <text evidence="2">The sequence shown here is derived from an EMBL/GenBank/DDBJ whole genome shotgun (WGS) entry which is preliminary data.</text>
</comment>
<dbReference type="Proteomes" id="UP000664771">
    <property type="component" value="Unassembled WGS sequence"/>
</dbReference>
<feature type="transmembrane region" description="Helical" evidence="1">
    <location>
        <begin position="12"/>
        <end position="35"/>
    </location>
</feature>
<gene>
    <name evidence="2" type="ORF">J2D73_10855</name>
</gene>
<keyword evidence="1" id="KW-1133">Transmembrane helix</keyword>
<sequence length="45" mass="4767">MIDVSHIQTGGLVTFTVALLGAMISGAAVGMWLGLRGTWRRSHTP</sequence>
<reference evidence="2 3" key="1">
    <citation type="submission" date="2021-03" db="EMBL/GenBank/DDBJ databases">
        <title>The complete genome sequence of Acetobacter sacchari TBRC 11175.</title>
        <authorList>
            <person name="Charoenyingcharoen P."/>
            <person name="Yukphan P."/>
        </authorList>
    </citation>
    <scope>NUCLEOTIDE SEQUENCE [LARGE SCALE GENOMIC DNA]</scope>
    <source>
        <strain evidence="2 3">TBRC 11175</strain>
    </source>
</reference>
<keyword evidence="1" id="KW-0812">Transmembrane</keyword>
<proteinExistence type="predicted"/>
<evidence type="ECO:0000313" key="2">
    <source>
        <dbReference type="EMBL" id="MBO1360286.1"/>
    </source>
</evidence>
<organism evidence="2 3">
    <name type="scientific">Acetobacter sacchari</name>
    <dbReference type="NCBI Taxonomy" id="2661687"/>
    <lineage>
        <taxon>Bacteria</taxon>
        <taxon>Pseudomonadati</taxon>
        <taxon>Pseudomonadota</taxon>
        <taxon>Alphaproteobacteria</taxon>
        <taxon>Acetobacterales</taxon>
        <taxon>Acetobacteraceae</taxon>
        <taxon>Acetobacter</taxon>
    </lineage>
</organism>
<keyword evidence="1" id="KW-0472">Membrane</keyword>
<keyword evidence="3" id="KW-1185">Reference proteome</keyword>
<accession>A0ABS3LWP0</accession>
<name>A0ABS3LWP0_9PROT</name>
<dbReference type="EMBL" id="JAFVMF010000010">
    <property type="protein sequence ID" value="MBO1360286.1"/>
    <property type="molecule type" value="Genomic_DNA"/>
</dbReference>
<dbReference type="RefSeq" id="WP_207881563.1">
    <property type="nucleotide sequence ID" value="NZ_JAFVMF010000010.1"/>
</dbReference>
<evidence type="ECO:0000256" key="1">
    <source>
        <dbReference type="SAM" id="Phobius"/>
    </source>
</evidence>
<evidence type="ECO:0000313" key="3">
    <source>
        <dbReference type="Proteomes" id="UP000664771"/>
    </source>
</evidence>